<evidence type="ECO:0000313" key="7">
    <source>
        <dbReference type="EMBL" id="MFB9885905.1"/>
    </source>
</evidence>
<evidence type="ECO:0000256" key="5">
    <source>
        <dbReference type="ARBA" id="ARBA00023136"/>
    </source>
</evidence>
<dbReference type="Proteomes" id="UP001589628">
    <property type="component" value="Unassembled WGS sequence"/>
</dbReference>
<gene>
    <name evidence="7" type="ORF">ACFFLH_05740</name>
</gene>
<dbReference type="CDD" id="cd16914">
    <property type="entry name" value="EcfT"/>
    <property type="match status" value="1"/>
</dbReference>
<evidence type="ECO:0000256" key="6">
    <source>
        <dbReference type="SAM" id="Phobius"/>
    </source>
</evidence>
<dbReference type="Pfam" id="PF02361">
    <property type="entry name" value="CbiQ"/>
    <property type="match status" value="1"/>
</dbReference>
<keyword evidence="3 6" id="KW-0812">Transmembrane</keyword>
<keyword evidence="8" id="KW-1185">Reference proteome</keyword>
<reference evidence="7 8" key="1">
    <citation type="submission" date="2024-09" db="EMBL/GenBank/DDBJ databases">
        <authorList>
            <person name="Sun Q."/>
            <person name="Mori K."/>
        </authorList>
    </citation>
    <scope>NUCLEOTIDE SEQUENCE [LARGE SCALE GENOMIC DNA]</scope>
    <source>
        <strain evidence="7 8">ATCC 51285</strain>
    </source>
</reference>
<dbReference type="EMBL" id="JBHLZN010000001">
    <property type="protein sequence ID" value="MFB9885905.1"/>
    <property type="molecule type" value="Genomic_DNA"/>
</dbReference>
<feature type="transmembrane region" description="Helical" evidence="6">
    <location>
        <begin position="31"/>
        <end position="52"/>
    </location>
</feature>
<evidence type="ECO:0000256" key="2">
    <source>
        <dbReference type="ARBA" id="ARBA00008564"/>
    </source>
</evidence>
<feature type="transmembrane region" description="Helical" evidence="6">
    <location>
        <begin position="89"/>
        <end position="107"/>
    </location>
</feature>
<proteinExistence type="inferred from homology"/>
<keyword evidence="5 6" id="KW-0472">Membrane</keyword>
<dbReference type="RefSeq" id="WP_027313950.1">
    <property type="nucleotide sequence ID" value="NZ_JBHLZN010000001.1"/>
</dbReference>
<comment type="subcellular location">
    <subcellularLocation>
        <location evidence="1">Membrane</location>
        <topology evidence="1">Multi-pass membrane protein</topology>
    </subcellularLocation>
</comment>
<comment type="similarity">
    <text evidence="2">Belongs to the CbiQ family.</text>
</comment>
<evidence type="ECO:0000256" key="4">
    <source>
        <dbReference type="ARBA" id="ARBA00022989"/>
    </source>
</evidence>
<name>A0ABV5Z9F3_9GAMM</name>
<sequence length="204" mass="22667">MLSLYLPGPSWLHSVAAGWKLAALLGLSILLYQWPILPLLLGLQLLTLWAYCRLGSPGRLQLRRVLQMLAPLFGLIFLLQGWLLDWNSALILLLRMLVLVLLANLISLTTTLEAMLAALTPLFAPLAWMGWQPARFAFAISLFIRFVPVLLAVLQHLHAAWQARGGGYQLWRLAIPLTIQTLRMSDQVAEALAARGGIPTQGFK</sequence>
<evidence type="ECO:0000256" key="1">
    <source>
        <dbReference type="ARBA" id="ARBA00004141"/>
    </source>
</evidence>
<evidence type="ECO:0000256" key="3">
    <source>
        <dbReference type="ARBA" id="ARBA00022692"/>
    </source>
</evidence>
<protein>
    <submittedName>
        <fullName evidence="7">Energy-coupling factor transporter transmembrane component T family protein</fullName>
    </submittedName>
</protein>
<organism evidence="7 8">
    <name type="scientific">Balneatrix alpica</name>
    <dbReference type="NCBI Taxonomy" id="75684"/>
    <lineage>
        <taxon>Bacteria</taxon>
        <taxon>Pseudomonadati</taxon>
        <taxon>Pseudomonadota</taxon>
        <taxon>Gammaproteobacteria</taxon>
        <taxon>Oceanospirillales</taxon>
        <taxon>Balneatrichaceae</taxon>
        <taxon>Balneatrix</taxon>
    </lineage>
</organism>
<feature type="transmembrane region" description="Helical" evidence="6">
    <location>
        <begin position="114"/>
        <end position="131"/>
    </location>
</feature>
<feature type="transmembrane region" description="Helical" evidence="6">
    <location>
        <begin position="64"/>
        <end position="83"/>
    </location>
</feature>
<keyword evidence="4 6" id="KW-1133">Transmembrane helix</keyword>
<evidence type="ECO:0000313" key="8">
    <source>
        <dbReference type="Proteomes" id="UP001589628"/>
    </source>
</evidence>
<accession>A0ABV5Z9F3</accession>
<comment type="caution">
    <text evidence="7">The sequence shown here is derived from an EMBL/GenBank/DDBJ whole genome shotgun (WGS) entry which is preliminary data.</text>
</comment>
<feature type="transmembrane region" description="Helical" evidence="6">
    <location>
        <begin position="137"/>
        <end position="154"/>
    </location>
</feature>
<dbReference type="InterPro" id="IPR003339">
    <property type="entry name" value="ABC/ECF_trnsptr_transmembrane"/>
</dbReference>